<reference evidence="1" key="1">
    <citation type="submission" date="2020-10" db="EMBL/GenBank/DDBJ databases">
        <title>Sequencing the genomes of 1000 actinobacteria strains.</title>
        <authorList>
            <person name="Klenk H.-P."/>
        </authorList>
    </citation>
    <scope>NUCLEOTIDE SEQUENCE</scope>
    <source>
        <strain evidence="1">DSM 46832</strain>
    </source>
</reference>
<protein>
    <submittedName>
        <fullName evidence="1">Uncharacterized protein</fullName>
    </submittedName>
</protein>
<evidence type="ECO:0000313" key="1">
    <source>
        <dbReference type="EMBL" id="MBE1488278.1"/>
    </source>
</evidence>
<proteinExistence type="predicted"/>
<keyword evidence="2" id="KW-1185">Reference proteome</keyword>
<evidence type="ECO:0000313" key="2">
    <source>
        <dbReference type="Proteomes" id="UP000649753"/>
    </source>
</evidence>
<comment type="caution">
    <text evidence="1">The sequence shown here is derived from an EMBL/GenBank/DDBJ whole genome shotgun (WGS) entry which is preliminary data.</text>
</comment>
<dbReference type="Proteomes" id="UP000649753">
    <property type="component" value="Unassembled WGS sequence"/>
</dbReference>
<organism evidence="1 2">
    <name type="scientific">Plantactinospora soyae</name>
    <dbReference type="NCBI Taxonomy" id="1544732"/>
    <lineage>
        <taxon>Bacteria</taxon>
        <taxon>Bacillati</taxon>
        <taxon>Actinomycetota</taxon>
        <taxon>Actinomycetes</taxon>
        <taxon>Micromonosporales</taxon>
        <taxon>Micromonosporaceae</taxon>
        <taxon>Plantactinospora</taxon>
    </lineage>
</organism>
<sequence>MREERYVEEVLTATAAGLPLYSSMGFRTLGPTIWWR</sequence>
<gene>
    <name evidence="1" type="ORF">H4W31_003916</name>
</gene>
<dbReference type="AlphaFoldDB" id="A0A927R051"/>
<accession>A0A927R051</accession>
<name>A0A927R051_9ACTN</name>
<dbReference type="EMBL" id="JADBEB010000001">
    <property type="protein sequence ID" value="MBE1488278.1"/>
    <property type="molecule type" value="Genomic_DNA"/>
</dbReference>